<dbReference type="EMBL" id="JAVDWU010000002">
    <property type="protein sequence ID" value="MDR7149476.1"/>
    <property type="molecule type" value="Genomic_DNA"/>
</dbReference>
<protein>
    <submittedName>
        <fullName evidence="4">ABC-type branched-subunit amino acid transport system substrate-binding protein</fullName>
    </submittedName>
</protein>
<comment type="caution">
    <text evidence="4">The sequence shown here is derived from an EMBL/GenBank/DDBJ whole genome shotgun (WGS) entry which is preliminary data.</text>
</comment>
<dbReference type="Proteomes" id="UP001265700">
    <property type="component" value="Unassembled WGS sequence"/>
</dbReference>
<keyword evidence="5" id="KW-1185">Reference proteome</keyword>
<dbReference type="InterPro" id="IPR028082">
    <property type="entry name" value="Peripla_BP_I"/>
</dbReference>
<feature type="domain" description="Leucine-binding protein" evidence="3">
    <location>
        <begin position="9"/>
        <end position="338"/>
    </location>
</feature>
<dbReference type="RefSeq" id="WP_310313490.1">
    <property type="nucleotide sequence ID" value="NZ_JAVDWU010000002.1"/>
</dbReference>
<keyword evidence="2" id="KW-0732">Signal</keyword>
<proteinExistence type="inferred from homology"/>
<accession>A0ABU1WKD1</accession>
<dbReference type="Pfam" id="PF13458">
    <property type="entry name" value="Peripla_BP_6"/>
    <property type="match status" value="1"/>
</dbReference>
<comment type="similarity">
    <text evidence="1">Belongs to the leucine-binding protein family.</text>
</comment>
<dbReference type="PANTHER" id="PTHR47235:SF1">
    <property type="entry name" value="BLR6548 PROTEIN"/>
    <property type="match status" value="1"/>
</dbReference>
<dbReference type="CDD" id="cd06326">
    <property type="entry name" value="PBP1_ABC_ligand_binding-like"/>
    <property type="match status" value="1"/>
</dbReference>
<organism evidence="4 5">
    <name type="scientific">Hydrogenophaga palleronii</name>
    <dbReference type="NCBI Taxonomy" id="65655"/>
    <lineage>
        <taxon>Bacteria</taxon>
        <taxon>Pseudomonadati</taxon>
        <taxon>Pseudomonadota</taxon>
        <taxon>Betaproteobacteria</taxon>
        <taxon>Burkholderiales</taxon>
        <taxon>Comamonadaceae</taxon>
        <taxon>Hydrogenophaga</taxon>
    </lineage>
</organism>
<reference evidence="4 5" key="1">
    <citation type="submission" date="2023-07" db="EMBL/GenBank/DDBJ databases">
        <title>Sorghum-associated microbial communities from plants grown in Nebraska, USA.</title>
        <authorList>
            <person name="Schachtman D."/>
        </authorList>
    </citation>
    <scope>NUCLEOTIDE SEQUENCE [LARGE SCALE GENOMIC DNA]</scope>
    <source>
        <strain evidence="4 5">4249</strain>
    </source>
</reference>
<dbReference type="Gene3D" id="3.40.50.2300">
    <property type="match status" value="2"/>
</dbReference>
<evidence type="ECO:0000259" key="3">
    <source>
        <dbReference type="Pfam" id="PF13458"/>
    </source>
</evidence>
<evidence type="ECO:0000313" key="5">
    <source>
        <dbReference type="Proteomes" id="UP001265700"/>
    </source>
</evidence>
<evidence type="ECO:0000256" key="2">
    <source>
        <dbReference type="ARBA" id="ARBA00022729"/>
    </source>
</evidence>
<dbReference type="InterPro" id="IPR028081">
    <property type="entry name" value="Leu-bd"/>
</dbReference>
<evidence type="ECO:0000256" key="1">
    <source>
        <dbReference type="ARBA" id="ARBA00010062"/>
    </source>
</evidence>
<evidence type="ECO:0000313" key="4">
    <source>
        <dbReference type="EMBL" id="MDR7149476.1"/>
    </source>
</evidence>
<gene>
    <name evidence="4" type="ORF">J2W49_001425</name>
</gene>
<dbReference type="SUPFAM" id="SSF53822">
    <property type="entry name" value="Periplasmic binding protein-like I"/>
    <property type="match status" value="1"/>
</dbReference>
<name>A0ABU1WKD1_9BURK</name>
<dbReference type="PANTHER" id="PTHR47235">
    <property type="entry name" value="BLR6548 PROTEIN"/>
    <property type="match status" value="1"/>
</dbReference>
<sequence>MSTVQAQDIVVGQIGPFTVLPAPDAHQINLGAKAYFAQINARGGVNGRRIAFFEVDDKYSPDEFARQLELAMQRKPVALLSPVGSATMQKVLQDKLLDKHDVLILNAVPGAEVLREPGHARLFHVRAGDRQQLEKIVQHARTLGVSRLHVLHQNIPIGTSGLEMVQAAAQGTPAMEVAATESGPEETAIAAAAKAVAAGNSQSVVTIGSPKFMADAITQLRRVNVTQQIFALSYVPPGLIARLAGEEAARGVGIAQTYPNPMGGTLPLQREFAAAMKALDPALTQFSSFHLEGYIVARVLVEGLRRSGADIRPETLARGLRAAGEMDFGGYRVNFSKENTGSGFVDIGVVTSGGRLRY</sequence>